<evidence type="ECO:0000256" key="11">
    <source>
        <dbReference type="ARBA" id="ARBA00023224"/>
    </source>
</evidence>
<keyword evidence="4 12" id="KW-0812">Transmembrane</keyword>
<dbReference type="Proteomes" id="UP000472271">
    <property type="component" value="Chromosome 14"/>
</dbReference>
<feature type="transmembrane region" description="Helical" evidence="13">
    <location>
        <begin position="28"/>
        <end position="50"/>
    </location>
</feature>
<evidence type="ECO:0000256" key="9">
    <source>
        <dbReference type="ARBA" id="ARBA00023136"/>
    </source>
</evidence>
<evidence type="ECO:0000256" key="3">
    <source>
        <dbReference type="ARBA" id="ARBA00022606"/>
    </source>
</evidence>
<feature type="transmembrane region" description="Helical" evidence="13">
    <location>
        <begin position="117"/>
        <end position="141"/>
    </location>
</feature>
<keyword evidence="10 12" id="KW-0675">Receptor</keyword>
<dbReference type="PROSITE" id="PS00238">
    <property type="entry name" value="OPSIN"/>
    <property type="match status" value="1"/>
</dbReference>
<evidence type="ECO:0000256" key="13">
    <source>
        <dbReference type="SAM" id="Phobius"/>
    </source>
</evidence>
<dbReference type="GO" id="GO:0016020">
    <property type="term" value="C:membrane"/>
    <property type="evidence" value="ECO:0007669"/>
    <property type="project" value="UniProtKB-SubCell"/>
</dbReference>
<evidence type="ECO:0000256" key="12">
    <source>
        <dbReference type="RuleBase" id="RU000688"/>
    </source>
</evidence>
<dbReference type="GO" id="GO:0009881">
    <property type="term" value="F:photoreceptor activity"/>
    <property type="evidence" value="ECO:0007669"/>
    <property type="project" value="UniProtKB-KW"/>
</dbReference>
<proteinExistence type="inferred from homology"/>
<accession>A0A672ZT17</accession>
<evidence type="ECO:0000256" key="1">
    <source>
        <dbReference type="ARBA" id="ARBA00004141"/>
    </source>
</evidence>
<keyword evidence="16" id="KW-1185">Reference proteome</keyword>
<evidence type="ECO:0000256" key="4">
    <source>
        <dbReference type="ARBA" id="ARBA00022692"/>
    </source>
</evidence>
<reference evidence="15" key="1">
    <citation type="submission" date="2019-06" db="EMBL/GenBank/DDBJ databases">
        <authorList>
            <consortium name="Wellcome Sanger Institute Data Sharing"/>
        </authorList>
    </citation>
    <scope>NUCLEOTIDE SEQUENCE [LARGE SCALE GENOMIC DNA]</scope>
</reference>
<evidence type="ECO:0000256" key="10">
    <source>
        <dbReference type="ARBA" id="ARBA00023170"/>
    </source>
</evidence>
<evidence type="ECO:0000256" key="2">
    <source>
        <dbReference type="ARBA" id="ARBA00022543"/>
    </source>
</evidence>
<organism evidence="15 16">
    <name type="scientific">Sphaeramia orbicularis</name>
    <name type="common">orbiculate cardinalfish</name>
    <dbReference type="NCBI Taxonomy" id="375764"/>
    <lineage>
        <taxon>Eukaryota</taxon>
        <taxon>Metazoa</taxon>
        <taxon>Chordata</taxon>
        <taxon>Craniata</taxon>
        <taxon>Vertebrata</taxon>
        <taxon>Euteleostomi</taxon>
        <taxon>Actinopterygii</taxon>
        <taxon>Neopterygii</taxon>
        <taxon>Teleostei</taxon>
        <taxon>Neoteleostei</taxon>
        <taxon>Acanthomorphata</taxon>
        <taxon>Gobiaria</taxon>
        <taxon>Kurtiformes</taxon>
        <taxon>Apogonoidei</taxon>
        <taxon>Apogonidae</taxon>
        <taxon>Apogoninae</taxon>
        <taxon>Sphaeramia</taxon>
    </lineage>
</organism>
<reference evidence="15" key="3">
    <citation type="submission" date="2025-09" db="UniProtKB">
        <authorList>
            <consortium name="Ensembl"/>
        </authorList>
    </citation>
    <scope>IDENTIFICATION</scope>
</reference>
<keyword evidence="8 12" id="KW-0297">G-protein coupled receptor</keyword>
<evidence type="ECO:0000256" key="6">
    <source>
        <dbReference type="ARBA" id="ARBA00022989"/>
    </source>
</evidence>
<dbReference type="GO" id="GO:0007602">
    <property type="term" value="P:phototransduction"/>
    <property type="evidence" value="ECO:0007669"/>
    <property type="project" value="UniProtKB-KW"/>
</dbReference>
<keyword evidence="2" id="KW-0600">Photoreceptor protein</keyword>
<dbReference type="InterPro" id="IPR000276">
    <property type="entry name" value="GPCR_Rhodpsn"/>
</dbReference>
<dbReference type="GO" id="GO:0004930">
    <property type="term" value="F:G protein-coupled receptor activity"/>
    <property type="evidence" value="ECO:0007669"/>
    <property type="project" value="UniProtKB-KW"/>
</dbReference>
<evidence type="ECO:0000256" key="5">
    <source>
        <dbReference type="ARBA" id="ARBA00022925"/>
    </source>
</evidence>
<reference evidence="15" key="2">
    <citation type="submission" date="2025-08" db="UniProtKB">
        <authorList>
            <consortium name="Ensembl"/>
        </authorList>
    </citation>
    <scope>IDENTIFICATION</scope>
</reference>
<evidence type="ECO:0000313" key="16">
    <source>
        <dbReference type="Proteomes" id="UP000472271"/>
    </source>
</evidence>
<keyword evidence="5" id="KW-0681">Retinal protein</keyword>
<dbReference type="Gene3D" id="1.20.1070.10">
    <property type="entry name" value="Rhodopsin 7-helix transmembrane proteins"/>
    <property type="match status" value="1"/>
</dbReference>
<evidence type="ECO:0000259" key="14">
    <source>
        <dbReference type="PROSITE" id="PS50262"/>
    </source>
</evidence>
<evidence type="ECO:0000256" key="8">
    <source>
        <dbReference type="ARBA" id="ARBA00023040"/>
    </source>
</evidence>
<keyword evidence="3" id="KW-0716">Sensory transduction</keyword>
<keyword evidence="7" id="KW-0157">Chromophore</keyword>
<feature type="transmembrane region" description="Helical" evidence="13">
    <location>
        <begin position="227"/>
        <end position="249"/>
    </location>
</feature>
<dbReference type="InterPro" id="IPR017452">
    <property type="entry name" value="GPCR_Rhodpsn_7TM"/>
</dbReference>
<feature type="transmembrane region" description="Helical" evidence="13">
    <location>
        <begin position="197"/>
        <end position="220"/>
    </location>
</feature>
<gene>
    <name evidence="15" type="primary">LOC115433222</name>
</gene>
<feature type="domain" description="G-protein coupled receptors family 1 profile" evidence="14">
    <location>
        <begin position="1"/>
        <end position="217"/>
    </location>
</feature>
<dbReference type="PROSITE" id="PS50262">
    <property type="entry name" value="G_PROTEIN_RECEP_F1_2"/>
    <property type="match status" value="1"/>
</dbReference>
<dbReference type="PRINTS" id="PR00237">
    <property type="entry name" value="GPCRRHODOPSN"/>
</dbReference>
<keyword evidence="9 13" id="KW-0472">Membrane</keyword>
<dbReference type="PANTHER" id="PTHR24240">
    <property type="entry name" value="OPSIN"/>
    <property type="match status" value="1"/>
</dbReference>
<evidence type="ECO:0000313" key="15">
    <source>
        <dbReference type="Ensembl" id="ENSSORP00005020306.1"/>
    </source>
</evidence>
<protein>
    <submittedName>
        <fullName evidence="15">Teleost multiple tissue opsin 3b</fullName>
    </submittedName>
</protein>
<dbReference type="InterPro" id="IPR050125">
    <property type="entry name" value="GPCR_opsins"/>
</dbReference>
<dbReference type="SUPFAM" id="SSF81321">
    <property type="entry name" value="Family A G protein-coupled receptor-like"/>
    <property type="match status" value="1"/>
</dbReference>
<dbReference type="InterPro" id="IPR027430">
    <property type="entry name" value="Retinal_BS"/>
</dbReference>
<dbReference type="PROSITE" id="PS00237">
    <property type="entry name" value="G_PROTEIN_RECEP_F1_1"/>
    <property type="match status" value="1"/>
</dbReference>
<sequence length="296" mass="32829">MLVCIFGTPFSFAASVRGSWLTGTSGCRWYGFSNALFGIVSLVSLSLLSFERYSALLRSSQSDPCQYRRAWLAVATSWLYSLAWTVPPLLGWSSYGLEGPGTTCSVQWAQRSPAARSYVSCLFFFCLLLPLLLMFFCYGRILLAVRGVTRQTSAEQREGRVLMMVVSMVSGYLLCWMPYGIVAMLSSLGQPGVVSPIASLIPSLLAKTSTVLNPVIYVLLNNQARGVVFGSVCLFVCLFVNTLAVKLLVEFMPNWVYRLPLTQNRPDYILGKVGQSSNIFYAFFKSFFFSPFTCKG</sequence>
<feature type="transmembrane region" description="Helical" evidence="13">
    <location>
        <begin position="161"/>
        <end position="185"/>
    </location>
</feature>
<name>A0A672ZT17_9TELE</name>
<feature type="transmembrane region" description="Helical" evidence="13">
    <location>
        <begin position="70"/>
        <end position="90"/>
    </location>
</feature>
<comment type="subcellular location">
    <subcellularLocation>
        <location evidence="1">Membrane</location>
        <topology evidence="1">Multi-pass membrane protein</topology>
    </subcellularLocation>
</comment>
<evidence type="ECO:0000256" key="7">
    <source>
        <dbReference type="ARBA" id="ARBA00022991"/>
    </source>
</evidence>
<keyword evidence="11 12" id="KW-0807">Transducer</keyword>
<dbReference type="Ensembl" id="ENSSORT00005020877.1">
    <property type="protein sequence ID" value="ENSSORP00005020306.1"/>
    <property type="gene ID" value="ENSSORG00005009837.1"/>
</dbReference>
<keyword evidence="6 13" id="KW-1133">Transmembrane helix</keyword>
<dbReference type="Pfam" id="PF00001">
    <property type="entry name" value="7tm_1"/>
    <property type="match status" value="1"/>
</dbReference>
<dbReference type="AlphaFoldDB" id="A0A672ZT17"/>
<comment type="similarity">
    <text evidence="12">Belongs to the G-protein coupled receptor 1 family.</text>
</comment>